<dbReference type="Proteomes" id="UP000216101">
    <property type="component" value="Unassembled WGS sequence"/>
</dbReference>
<comment type="caution">
    <text evidence="1">The sequence shown here is derived from an EMBL/GenBank/DDBJ whole genome shotgun (WGS) entry which is preliminary data.</text>
</comment>
<dbReference type="EMBL" id="NHNI01000001">
    <property type="protein sequence ID" value="OZY87011.1"/>
    <property type="molecule type" value="Genomic_DNA"/>
</dbReference>
<evidence type="ECO:0008006" key="3">
    <source>
        <dbReference type="Google" id="ProtNLM"/>
    </source>
</evidence>
<keyword evidence="2" id="KW-1185">Reference proteome</keyword>
<reference evidence="2" key="1">
    <citation type="submission" date="2017-05" db="EMBL/GenBank/DDBJ databases">
        <authorList>
            <person name="Barney B.M."/>
        </authorList>
    </citation>
    <scope>NUCLEOTIDE SEQUENCE [LARGE SCALE GENOMIC DNA]</scope>
    <source>
        <strain evidence="2">PSBB022</strain>
    </source>
</reference>
<dbReference type="AlphaFoldDB" id="A0A266QCE3"/>
<accession>A0A266QCE3</accession>
<evidence type="ECO:0000313" key="2">
    <source>
        <dbReference type="Proteomes" id="UP000216101"/>
    </source>
</evidence>
<protein>
    <recommendedName>
        <fullName evidence="3">Flagellar basal-body/hook protein C-terminal domain-containing protein</fullName>
    </recommendedName>
</protein>
<dbReference type="STRING" id="1209072.GCA_000766945_01579"/>
<proteinExistence type="predicted"/>
<organism evidence="1 2">
    <name type="scientific">Cellvibrio mixtus</name>
    <dbReference type="NCBI Taxonomy" id="39650"/>
    <lineage>
        <taxon>Bacteria</taxon>
        <taxon>Pseudomonadati</taxon>
        <taxon>Pseudomonadota</taxon>
        <taxon>Gammaproteobacteria</taxon>
        <taxon>Cellvibrionales</taxon>
        <taxon>Cellvibrionaceae</taxon>
        <taxon>Cellvibrio</taxon>
    </lineage>
</organism>
<dbReference type="RefSeq" id="WP_094984521.1">
    <property type="nucleotide sequence ID" value="NZ_NHNI01000001.1"/>
</dbReference>
<name>A0A266QCE3_9GAMM</name>
<gene>
    <name evidence="1" type="ORF">CBP51_08480</name>
</gene>
<evidence type="ECO:0000313" key="1">
    <source>
        <dbReference type="EMBL" id="OZY87011.1"/>
    </source>
</evidence>
<sequence>MDIGSVVNQGLIGMQKSQSSMLQSAQQIAQAGTTQRAEAPAANQQSQDLASSLINLKVQSQVFDSSAKVVKSADETIGTLLDVKA</sequence>